<evidence type="ECO:0000256" key="8">
    <source>
        <dbReference type="RuleBase" id="RU000461"/>
    </source>
</evidence>
<name>A0A179FNP4_METCM</name>
<keyword evidence="9" id="KW-1133">Transmembrane helix</keyword>
<dbReference type="PROSITE" id="PS00086">
    <property type="entry name" value="CYTOCHROME_P450"/>
    <property type="match status" value="1"/>
</dbReference>
<sequence length="513" mass="57821">MTVQAFFEALYANKLLVAAIATIILGLNVLRIRYQPGLRRIPGPFLASITSLHRCLTGIQGQQFLKDIEYHRKYGPLVRVGPYHVSVSDSSCINQIYGISSKFYKSEFYDIFHADTGTSKVPTLFSVRDESLHKSMKRPVANAYSMTSMVELEPMADECSRIFMSKMDRMEGEDVDLGTWLQWYAFDFVTSVTFSERLGFMEQETDVAQIIDAIEGRLAYNAIIGQAPYLHKFLLGNSFVKTITSSLKAVARLNSARKIVVFAAKQLEKYSNTEKSLTSPKDMLARFKRSREGEVLITDKQVLAHVSANIFAGSDTTAIALRAIIYFLCKNPTCYQDAVAELDKFDRDEELSDPVKFAEAMRMPYLQACIKEAMRLHPSGGQMLERVVPEGGSTLSGVYLQEGTIVGMNPWVTSRDEVVYGSDVDEFRPDRWLTAEPSKLQAMERNFLAFGAGSRTCIGKNVSLLEISKLIPQLLRRYDIHLSRPDAELTLTGFFFVKQTGLYCRLTRRKNSS</sequence>
<feature type="transmembrane region" description="Helical" evidence="9">
    <location>
        <begin position="12"/>
        <end position="30"/>
    </location>
</feature>
<evidence type="ECO:0000256" key="9">
    <source>
        <dbReference type="SAM" id="Phobius"/>
    </source>
</evidence>
<evidence type="ECO:0000256" key="1">
    <source>
        <dbReference type="ARBA" id="ARBA00001971"/>
    </source>
</evidence>
<dbReference type="CDD" id="cd11060">
    <property type="entry name" value="CYP57A1-like"/>
    <property type="match status" value="1"/>
</dbReference>
<accession>A0A179FNP4</accession>
<organism evidence="10 11">
    <name type="scientific">Pochonia chlamydosporia 170</name>
    <dbReference type="NCBI Taxonomy" id="1380566"/>
    <lineage>
        <taxon>Eukaryota</taxon>
        <taxon>Fungi</taxon>
        <taxon>Dikarya</taxon>
        <taxon>Ascomycota</taxon>
        <taxon>Pezizomycotina</taxon>
        <taxon>Sordariomycetes</taxon>
        <taxon>Hypocreomycetidae</taxon>
        <taxon>Hypocreales</taxon>
        <taxon>Clavicipitaceae</taxon>
        <taxon>Pochonia</taxon>
    </lineage>
</organism>
<dbReference type="RefSeq" id="XP_018144333.1">
    <property type="nucleotide sequence ID" value="XM_018287351.1"/>
</dbReference>
<dbReference type="KEGG" id="pchm:VFPPC_08686"/>
<dbReference type="PRINTS" id="PR00385">
    <property type="entry name" value="P450"/>
</dbReference>
<dbReference type="InterPro" id="IPR017972">
    <property type="entry name" value="Cyt_P450_CS"/>
</dbReference>
<proteinExistence type="inferred from homology"/>
<evidence type="ECO:0000256" key="2">
    <source>
        <dbReference type="ARBA" id="ARBA00010617"/>
    </source>
</evidence>
<comment type="cofactor">
    <cofactor evidence="1 7">
        <name>heme</name>
        <dbReference type="ChEBI" id="CHEBI:30413"/>
    </cofactor>
</comment>
<dbReference type="Gene3D" id="1.10.630.10">
    <property type="entry name" value="Cytochrome P450"/>
    <property type="match status" value="1"/>
</dbReference>
<evidence type="ECO:0000256" key="5">
    <source>
        <dbReference type="ARBA" id="ARBA00023004"/>
    </source>
</evidence>
<dbReference type="FunFam" id="1.10.630.10:FF:000050">
    <property type="entry name" value="Cytochrome P450 monooxygenase"/>
    <property type="match status" value="1"/>
</dbReference>
<keyword evidence="8" id="KW-0560">Oxidoreductase</keyword>
<dbReference type="GO" id="GO:0005506">
    <property type="term" value="F:iron ion binding"/>
    <property type="evidence" value="ECO:0007669"/>
    <property type="project" value="InterPro"/>
</dbReference>
<feature type="binding site" description="axial binding residue" evidence="7">
    <location>
        <position position="457"/>
    </location>
    <ligand>
        <name>heme</name>
        <dbReference type="ChEBI" id="CHEBI:30413"/>
    </ligand>
    <ligandPart>
        <name>Fe</name>
        <dbReference type="ChEBI" id="CHEBI:18248"/>
    </ligandPart>
</feature>
<dbReference type="InterPro" id="IPR001128">
    <property type="entry name" value="Cyt_P450"/>
</dbReference>
<keyword evidence="9" id="KW-0812">Transmembrane</keyword>
<evidence type="ECO:0000256" key="7">
    <source>
        <dbReference type="PIRSR" id="PIRSR602403-1"/>
    </source>
</evidence>
<comment type="caution">
    <text evidence="10">The sequence shown here is derived from an EMBL/GenBank/DDBJ whole genome shotgun (WGS) entry which is preliminary data.</text>
</comment>
<dbReference type="InterPro" id="IPR002403">
    <property type="entry name" value="Cyt_P450_E_grp-IV"/>
</dbReference>
<keyword evidence="5 7" id="KW-0408">Iron</keyword>
<keyword evidence="6 8" id="KW-0503">Monooxygenase</keyword>
<dbReference type="PANTHER" id="PTHR24305">
    <property type="entry name" value="CYTOCHROME P450"/>
    <property type="match status" value="1"/>
</dbReference>
<dbReference type="SUPFAM" id="SSF48264">
    <property type="entry name" value="Cytochrome P450"/>
    <property type="match status" value="1"/>
</dbReference>
<keyword evidence="9" id="KW-0472">Membrane</keyword>
<evidence type="ECO:0000256" key="6">
    <source>
        <dbReference type="ARBA" id="ARBA00023033"/>
    </source>
</evidence>
<evidence type="ECO:0000313" key="11">
    <source>
        <dbReference type="Proteomes" id="UP000078397"/>
    </source>
</evidence>
<dbReference type="EMBL" id="LSBJ02000004">
    <property type="protein sequence ID" value="OAQ67246.1"/>
    <property type="molecule type" value="Genomic_DNA"/>
</dbReference>
<dbReference type="AlphaFoldDB" id="A0A179FNP4"/>
<dbReference type="Pfam" id="PF00067">
    <property type="entry name" value="p450"/>
    <property type="match status" value="1"/>
</dbReference>
<dbReference type="STRING" id="1380566.A0A179FNP4"/>
<protein>
    <submittedName>
        <fullName evidence="10">Cytochrome P450</fullName>
    </submittedName>
</protein>
<dbReference type="InterPro" id="IPR050121">
    <property type="entry name" value="Cytochrome_P450_monoxygenase"/>
</dbReference>
<keyword evidence="4 7" id="KW-0479">Metal-binding</keyword>
<dbReference type="GO" id="GO:0004497">
    <property type="term" value="F:monooxygenase activity"/>
    <property type="evidence" value="ECO:0007669"/>
    <property type="project" value="UniProtKB-KW"/>
</dbReference>
<dbReference type="Proteomes" id="UP000078397">
    <property type="component" value="Unassembled WGS sequence"/>
</dbReference>
<evidence type="ECO:0000256" key="4">
    <source>
        <dbReference type="ARBA" id="ARBA00022723"/>
    </source>
</evidence>
<dbReference type="OrthoDB" id="3934656at2759"/>
<evidence type="ECO:0000256" key="3">
    <source>
        <dbReference type="ARBA" id="ARBA00022617"/>
    </source>
</evidence>
<keyword evidence="11" id="KW-1185">Reference proteome</keyword>
<gene>
    <name evidence="10" type="ORF">VFPPC_08686</name>
</gene>
<keyword evidence="3 7" id="KW-0349">Heme</keyword>
<reference evidence="10 11" key="1">
    <citation type="journal article" date="2016" name="PLoS Pathog.">
        <title>Biosynthesis of antibiotic leucinostatins in bio-control fungus Purpureocillium lilacinum and their inhibition on phytophthora revealed by genome mining.</title>
        <authorList>
            <person name="Wang G."/>
            <person name="Liu Z."/>
            <person name="Lin R."/>
            <person name="Li E."/>
            <person name="Mao Z."/>
            <person name="Ling J."/>
            <person name="Yang Y."/>
            <person name="Yin W.B."/>
            <person name="Xie B."/>
        </authorList>
    </citation>
    <scope>NUCLEOTIDE SEQUENCE [LARGE SCALE GENOMIC DNA]</scope>
    <source>
        <strain evidence="10">170</strain>
    </source>
</reference>
<dbReference type="PANTHER" id="PTHR24305:SF232">
    <property type="entry name" value="P450, PUTATIVE (EUROFUNG)-RELATED"/>
    <property type="match status" value="1"/>
</dbReference>
<dbReference type="GeneID" id="28851345"/>
<dbReference type="GO" id="GO:0020037">
    <property type="term" value="F:heme binding"/>
    <property type="evidence" value="ECO:0007669"/>
    <property type="project" value="InterPro"/>
</dbReference>
<dbReference type="PRINTS" id="PR00465">
    <property type="entry name" value="EP450IV"/>
</dbReference>
<evidence type="ECO:0000313" key="10">
    <source>
        <dbReference type="EMBL" id="OAQ67246.1"/>
    </source>
</evidence>
<dbReference type="InterPro" id="IPR036396">
    <property type="entry name" value="Cyt_P450_sf"/>
</dbReference>
<comment type="similarity">
    <text evidence="2 8">Belongs to the cytochrome P450 family.</text>
</comment>
<dbReference type="GO" id="GO:0016705">
    <property type="term" value="F:oxidoreductase activity, acting on paired donors, with incorporation or reduction of molecular oxygen"/>
    <property type="evidence" value="ECO:0007669"/>
    <property type="project" value="InterPro"/>
</dbReference>